<keyword evidence="3" id="KW-1185">Reference proteome</keyword>
<evidence type="ECO:0000259" key="1">
    <source>
        <dbReference type="PROSITE" id="PS51819"/>
    </source>
</evidence>
<dbReference type="PANTHER" id="PTHR36503">
    <property type="entry name" value="BLR2520 PROTEIN"/>
    <property type="match status" value="1"/>
</dbReference>
<dbReference type="AlphaFoldDB" id="A0A7K1FMP6"/>
<sequence>MPVSEIHHVAVVVADLERSVTFYRDGLGYRQGAGLTLDGDDLRDALRLPAGTTGRSVFLRGPSRQAMIELLEWEAPFARPRTETSGPGAPGFYMLSFAVPADEIDELRERLVALGGRSYGPPQPVLIGGTASVVMCLVEDPDGNLLEFVATPA</sequence>
<dbReference type="Proteomes" id="UP000460221">
    <property type="component" value="Unassembled WGS sequence"/>
</dbReference>
<feature type="domain" description="VOC" evidence="1">
    <location>
        <begin position="5"/>
        <end position="151"/>
    </location>
</feature>
<comment type="caution">
    <text evidence="2">The sequence shown here is derived from an EMBL/GenBank/DDBJ whole genome shotgun (WGS) entry which is preliminary data.</text>
</comment>
<evidence type="ECO:0000313" key="2">
    <source>
        <dbReference type="EMBL" id="MTD14054.1"/>
    </source>
</evidence>
<dbReference type="SUPFAM" id="SSF54593">
    <property type="entry name" value="Glyoxalase/Bleomycin resistance protein/Dihydroxybiphenyl dioxygenase"/>
    <property type="match status" value="1"/>
</dbReference>
<organism evidence="2 3">
    <name type="scientific">Nakamurella alba</name>
    <dbReference type="NCBI Taxonomy" id="2665158"/>
    <lineage>
        <taxon>Bacteria</taxon>
        <taxon>Bacillati</taxon>
        <taxon>Actinomycetota</taxon>
        <taxon>Actinomycetes</taxon>
        <taxon>Nakamurellales</taxon>
        <taxon>Nakamurellaceae</taxon>
        <taxon>Nakamurella</taxon>
    </lineage>
</organism>
<dbReference type="Pfam" id="PF00903">
    <property type="entry name" value="Glyoxalase"/>
    <property type="match status" value="1"/>
</dbReference>
<dbReference type="Gene3D" id="3.10.180.10">
    <property type="entry name" value="2,3-Dihydroxybiphenyl 1,2-Dioxygenase, domain 1"/>
    <property type="match status" value="1"/>
</dbReference>
<reference evidence="2 3" key="1">
    <citation type="submission" date="2019-11" db="EMBL/GenBank/DDBJ databases">
        <authorList>
            <person name="Jiang L.-Q."/>
        </authorList>
    </citation>
    <scope>NUCLEOTIDE SEQUENCE [LARGE SCALE GENOMIC DNA]</scope>
    <source>
        <strain evidence="2 3">YIM 132087</strain>
    </source>
</reference>
<dbReference type="CDD" id="cd06587">
    <property type="entry name" value="VOC"/>
    <property type="match status" value="1"/>
</dbReference>
<dbReference type="InterPro" id="IPR029068">
    <property type="entry name" value="Glyas_Bleomycin-R_OHBP_Dase"/>
</dbReference>
<proteinExistence type="predicted"/>
<protein>
    <recommendedName>
        <fullName evidence="1">VOC domain-containing protein</fullName>
    </recommendedName>
</protein>
<dbReference type="PANTHER" id="PTHR36503:SF3">
    <property type="entry name" value="BLR0126 PROTEIN"/>
    <property type="match status" value="1"/>
</dbReference>
<dbReference type="PROSITE" id="PS51819">
    <property type="entry name" value="VOC"/>
    <property type="match status" value="1"/>
</dbReference>
<name>A0A7K1FMP6_9ACTN</name>
<dbReference type="EMBL" id="WLYK01000002">
    <property type="protein sequence ID" value="MTD14054.1"/>
    <property type="molecule type" value="Genomic_DNA"/>
</dbReference>
<accession>A0A7K1FMP6</accession>
<dbReference type="InterPro" id="IPR004360">
    <property type="entry name" value="Glyas_Fos-R_dOase_dom"/>
</dbReference>
<dbReference type="RefSeq" id="WP_154768100.1">
    <property type="nucleotide sequence ID" value="NZ_WLYK01000002.1"/>
</dbReference>
<gene>
    <name evidence="2" type="ORF">GIS00_08865</name>
</gene>
<evidence type="ECO:0000313" key="3">
    <source>
        <dbReference type="Proteomes" id="UP000460221"/>
    </source>
</evidence>
<dbReference type="InterPro" id="IPR037523">
    <property type="entry name" value="VOC_core"/>
</dbReference>